<sequence>MDSLSAPLPPIDRKEFRSALGLFPTGVAVVTANAPDGLSRIGMTITSFNSVSLDPPLVLFSIGKTAYSLPTLCDAAMYSINILGAEHQHISARFATSNGDKWTGTDVEHHDGLPFTLAHSIVAFQCVPYAQHDAGDHVIFVGRVVRIQRRGGTAPLVFFGGSYAALQPSTPISNHQEK</sequence>
<dbReference type="GO" id="GO:0042602">
    <property type="term" value="F:riboflavin reductase (NADPH) activity"/>
    <property type="evidence" value="ECO:0007669"/>
    <property type="project" value="TreeGrafter"/>
</dbReference>
<dbReference type="SUPFAM" id="SSF50475">
    <property type="entry name" value="FMN-binding split barrel"/>
    <property type="match status" value="1"/>
</dbReference>
<comment type="caution">
    <text evidence="4">The sequence shown here is derived from an EMBL/GenBank/DDBJ whole genome shotgun (WGS) entry which is preliminary data.</text>
</comment>
<accession>A0A7Y9IR76</accession>
<keyword evidence="2" id="KW-0560">Oxidoreductase</keyword>
<evidence type="ECO:0000256" key="2">
    <source>
        <dbReference type="ARBA" id="ARBA00023002"/>
    </source>
</evidence>
<dbReference type="Proteomes" id="UP000542125">
    <property type="component" value="Unassembled WGS sequence"/>
</dbReference>
<dbReference type="PANTHER" id="PTHR30466">
    <property type="entry name" value="FLAVIN REDUCTASE"/>
    <property type="match status" value="1"/>
</dbReference>
<name>A0A7Y9IR76_9BURK</name>
<evidence type="ECO:0000256" key="1">
    <source>
        <dbReference type="ARBA" id="ARBA00008898"/>
    </source>
</evidence>
<evidence type="ECO:0000313" key="4">
    <source>
        <dbReference type="EMBL" id="NYE81456.1"/>
    </source>
</evidence>
<feature type="domain" description="Flavin reductase like" evidence="3">
    <location>
        <begin position="20"/>
        <end position="165"/>
    </location>
</feature>
<reference evidence="4 5" key="1">
    <citation type="submission" date="2020-07" db="EMBL/GenBank/DDBJ databases">
        <title>Genomic Encyclopedia of Type Strains, Phase IV (KMG-V): Genome sequencing to study the core and pangenomes of soil and plant-associated prokaryotes.</title>
        <authorList>
            <person name="Whitman W."/>
        </authorList>
    </citation>
    <scope>NUCLEOTIDE SEQUENCE [LARGE SCALE GENOMIC DNA]</scope>
    <source>
        <strain evidence="4 5">SAS40</strain>
    </source>
</reference>
<proteinExistence type="inferred from homology"/>
<dbReference type="EMBL" id="JACBYR010000001">
    <property type="protein sequence ID" value="NYE81456.1"/>
    <property type="molecule type" value="Genomic_DNA"/>
</dbReference>
<dbReference type="RefSeq" id="WP_179583481.1">
    <property type="nucleotide sequence ID" value="NZ_JACBYR010000001.1"/>
</dbReference>
<dbReference type="SMART" id="SM00903">
    <property type="entry name" value="Flavin_Reduct"/>
    <property type="match status" value="1"/>
</dbReference>
<evidence type="ECO:0000259" key="3">
    <source>
        <dbReference type="SMART" id="SM00903"/>
    </source>
</evidence>
<evidence type="ECO:0000313" key="5">
    <source>
        <dbReference type="Proteomes" id="UP000542125"/>
    </source>
</evidence>
<keyword evidence="5" id="KW-1185">Reference proteome</keyword>
<dbReference type="AlphaFoldDB" id="A0A7Y9IR76"/>
<dbReference type="PANTHER" id="PTHR30466:SF11">
    <property type="entry name" value="FLAVIN-DEPENDENT MONOOXYGENASE, REDUCTASE SUBUNIT HSAB"/>
    <property type="match status" value="1"/>
</dbReference>
<dbReference type="InterPro" id="IPR012349">
    <property type="entry name" value="Split_barrel_FMN-bd"/>
</dbReference>
<gene>
    <name evidence="4" type="ORF">FHW18_000727</name>
</gene>
<dbReference type="InterPro" id="IPR002563">
    <property type="entry name" value="Flavin_Rdtase-like_dom"/>
</dbReference>
<dbReference type="Pfam" id="PF01613">
    <property type="entry name" value="Flavin_Reduct"/>
    <property type="match status" value="1"/>
</dbReference>
<comment type="similarity">
    <text evidence="1">Belongs to the non-flavoprotein flavin reductase family.</text>
</comment>
<dbReference type="GO" id="GO:0010181">
    <property type="term" value="F:FMN binding"/>
    <property type="evidence" value="ECO:0007669"/>
    <property type="project" value="InterPro"/>
</dbReference>
<organism evidence="4 5">
    <name type="scientific">Pigmentiphaga litoralis</name>
    <dbReference type="NCBI Taxonomy" id="516702"/>
    <lineage>
        <taxon>Bacteria</taxon>
        <taxon>Pseudomonadati</taxon>
        <taxon>Pseudomonadota</taxon>
        <taxon>Betaproteobacteria</taxon>
        <taxon>Burkholderiales</taxon>
        <taxon>Alcaligenaceae</taxon>
        <taxon>Pigmentiphaga</taxon>
    </lineage>
</organism>
<protein>
    <submittedName>
        <fullName evidence="4">Flavin reductase (DIM6/NTAB) family NADH-FMN oxidoreductase RutF</fullName>
    </submittedName>
</protein>
<dbReference type="InterPro" id="IPR050268">
    <property type="entry name" value="NADH-dep_flavin_reductase"/>
</dbReference>
<dbReference type="Gene3D" id="2.30.110.10">
    <property type="entry name" value="Electron Transport, Fmn-binding Protein, Chain A"/>
    <property type="match status" value="1"/>
</dbReference>